<dbReference type="PANTHER" id="PTHR32039">
    <property type="entry name" value="MAGNESIUM-CHELATASE SUBUNIT CHLI"/>
    <property type="match status" value="1"/>
</dbReference>
<dbReference type="InterPro" id="IPR004482">
    <property type="entry name" value="Mg_chelat-rel"/>
</dbReference>
<dbReference type="Pfam" id="PF13335">
    <property type="entry name" value="Mg_chelatase_C"/>
    <property type="match status" value="1"/>
</dbReference>
<dbReference type="InterPro" id="IPR027417">
    <property type="entry name" value="P-loop_NTPase"/>
</dbReference>
<dbReference type="InterPro" id="IPR000523">
    <property type="entry name" value="Mg_chelatse_chII-like_cat_dom"/>
</dbReference>
<dbReference type="EMBL" id="LCSD01000006">
    <property type="protein sequence ID" value="KKW47793.1"/>
    <property type="molecule type" value="Genomic_DNA"/>
</dbReference>
<dbReference type="NCBIfam" id="TIGR00368">
    <property type="entry name" value="YifB family Mg chelatase-like AAA ATPase"/>
    <property type="match status" value="1"/>
</dbReference>
<feature type="domain" description="MCM C-terminal AAA(+) ATPase" evidence="5">
    <location>
        <begin position="315"/>
        <end position="377"/>
    </location>
</feature>
<dbReference type="Gene3D" id="3.30.230.10">
    <property type="match status" value="1"/>
</dbReference>
<reference evidence="6 7" key="1">
    <citation type="journal article" date="2015" name="Nature">
        <title>rRNA introns, odd ribosomes, and small enigmatic genomes across a large radiation of phyla.</title>
        <authorList>
            <person name="Brown C.T."/>
            <person name="Hug L.A."/>
            <person name="Thomas B.C."/>
            <person name="Sharon I."/>
            <person name="Castelle C.J."/>
            <person name="Singh A."/>
            <person name="Wilkins M.J."/>
            <person name="Williams K.H."/>
            <person name="Banfield J.F."/>
        </authorList>
    </citation>
    <scope>NUCLEOTIDE SEQUENCE [LARGE SCALE GENOMIC DNA]</scope>
</reference>
<feature type="compositionally biased region" description="Basic and acidic residues" evidence="4">
    <location>
        <begin position="205"/>
        <end position="224"/>
    </location>
</feature>
<dbReference type="SUPFAM" id="SSF54211">
    <property type="entry name" value="Ribosomal protein S5 domain 2-like"/>
    <property type="match status" value="1"/>
</dbReference>
<feature type="region of interest" description="Disordered" evidence="4">
    <location>
        <begin position="201"/>
        <end position="224"/>
    </location>
</feature>
<keyword evidence="3" id="KW-0067">ATP-binding</keyword>
<dbReference type="AlphaFoldDB" id="A0A0G1YWG1"/>
<name>A0A0G1YWG1_9BACT</name>
<evidence type="ECO:0000256" key="4">
    <source>
        <dbReference type="SAM" id="MobiDB-lite"/>
    </source>
</evidence>
<dbReference type="Proteomes" id="UP000034789">
    <property type="component" value="Unassembled WGS sequence"/>
</dbReference>
<dbReference type="InterPro" id="IPR014721">
    <property type="entry name" value="Ribsml_uS5_D2-typ_fold_subgr"/>
</dbReference>
<dbReference type="InterPro" id="IPR020568">
    <property type="entry name" value="Ribosomal_Su5_D2-typ_SF"/>
</dbReference>
<keyword evidence="2" id="KW-0547">Nucleotide-binding</keyword>
<protein>
    <submittedName>
        <fullName evidence="6">Mg chelatase-related protein</fullName>
    </submittedName>
</protein>
<comment type="similarity">
    <text evidence="1">Belongs to the Mg-chelatase subunits D/I family. ComM subfamily.</text>
</comment>
<evidence type="ECO:0000256" key="2">
    <source>
        <dbReference type="ARBA" id="ARBA00022741"/>
    </source>
</evidence>
<dbReference type="Gene3D" id="3.40.50.300">
    <property type="entry name" value="P-loop containing nucleotide triphosphate hydrolases"/>
    <property type="match status" value="1"/>
</dbReference>
<dbReference type="GO" id="GO:0005524">
    <property type="term" value="F:ATP binding"/>
    <property type="evidence" value="ECO:0007669"/>
    <property type="project" value="UniProtKB-KW"/>
</dbReference>
<dbReference type="PROSITE" id="PS50051">
    <property type="entry name" value="MCM_2"/>
    <property type="match status" value="1"/>
</dbReference>
<proteinExistence type="inferred from homology"/>
<gene>
    <name evidence="6" type="ORF">UY98_C0006G0010</name>
</gene>
<evidence type="ECO:0000256" key="3">
    <source>
        <dbReference type="ARBA" id="ARBA00022840"/>
    </source>
</evidence>
<dbReference type="SUPFAM" id="SSF52540">
    <property type="entry name" value="P-loop containing nucleoside triphosphate hydrolases"/>
    <property type="match status" value="1"/>
</dbReference>
<organism evidence="6 7">
    <name type="scientific">Candidatus Kaiserbacteria bacterium GW2011_GWA2_58_9</name>
    <dbReference type="NCBI Taxonomy" id="1618672"/>
    <lineage>
        <taxon>Bacteria</taxon>
        <taxon>Candidatus Kaiseribacteriota</taxon>
    </lineage>
</organism>
<evidence type="ECO:0000313" key="7">
    <source>
        <dbReference type="Proteomes" id="UP000034789"/>
    </source>
</evidence>
<evidence type="ECO:0000256" key="1">
    <source>
        <dbReference type="ARBA" id="ARBA00006354"/>
    </source>
</evidence>
<dbReference type="Pfam" id="PF13541">
    <property type="entry name" value="ChlI"/>
    <property type="match status" value="1"/>
</dbReference>
<dbReference type="PATRIC" id="fig|1618672.3.peg.141"/>
<dbReference type="PANTHER" id="PTHR32039:SF7">
    <property type="entry name" value="COMPETENCE PROTEIN COMM"/>
    <property type="match status" value="1"/>
</dbReference>
<dbReference type="InterPro" id="IPR003593">
    <property type="entry name" value="AAA+_ATPase"/>
</dbReference>
<dbReference type="Pfam" id="PF01078">
    <property type="entry name" value="Mg_chelatase"/>
    <property type="match status" value="1"/>
</dbReference>
<dbReference type="SMART" id="SM00382">
    <property type="entry name" value="AAA"/>
    <property type="match status" value="1"/>
</dbReference>
<comment type="caution">
    <text evidence="6">The sequence shown here is derived from an EMBL/GenBank/DDBJ whole genome shotgun (WGS) entry which is preliminary data.</text>
</comment>
<dbReference type="InterPro" id="IPR001208">
    <property type="entry name" value="MCM_dom"/>
</dbReference>
<dbReference type="InterPro" id="IPR025158">
    <property type="entry name" value="Mg_chelat-rel_C"/>
</dbReference>
<dbReference type="InterPro" id="IPR045006">
    <property type="entry name" value="CHLI-like"/>
</dbReference>
<sequence length="534" mass="57791">MTHKTRTIEIGGRKLEVAESRKQKIESGFARVYGAQPALPKGHVVSVECDIAKGLHAFTIVGLPDKAVEEAKDRLAAAIRNTRALESPKKSNKKIVLSLAPAALKKEGAVFDLPLALSFLLASKQSRFDPKGKLFAGELSLDGAIRPILGALSIASAAREAGFTDLFVPEENLEEASLISGLAIHAVTSLERILAILENPAHKAPPREAPKRRAAEDDPALDEIRGQEAGKRGLVIAAAGGHNIALYGPPGTGKTLLARACRAILPDLGEEEMIEVTTIHSLAGTLAGGAIFRPPFRSPHHTSSYASLIGGGTTVLRPGEVTLAHRGVLFADEFPEFHRDVVNALREPLEDRVVSISRAKGSATFPANFMLIAALNPCPCGFAGSARCQCMPHTIEKYRRKISGPVADRIDMWVHVGEMPPEQLTVNRKQRDEGTETKKARELVAQARARQRERFRKAGILTNADMKPKHLERFAGLSDEAERTLVAAAHSMKLSPRGYHRTIKLARTVADLAGSEAIDPPHMLEALQYRARDI</sequence>
<accession>A0A0G1YWG1</accession>
<dbReference type="GO" id="GO:0003677">
    <property type="term" value="F:DNA binding"/>
    <property type="evidence" value="ECO:0007669"/>
    <property type="project" value="InterPro"/>
</dbReference>
<evidence type="ECO:0000259" key="5">
    <source>
        <dbReference type="PROSITE" id="PS50051"/>
    </source>
</evidence>
<dbReference type="PRINTS" id="PR01657">
    <property type="entry name" value="MCMFAMILY"/>
</dbReference>
<evidence type="ECO:0000313" key="6">
    <source>
        <dbReference type="EMBL" id="KKW47793.1"/>
    </source>
</evidence>